<dbReference type="GeneID" id="105446639"/>
<evidence type="ECO:0000256" key="3">
    <source>
        <dbReference type="ARBA" id="ARBA00022833"/>
    </source>
</evidence>
<dbReference type="GO" id="GO:0006979">
    <property type="term" value="P:response to oxidative stress"/>
    <property type="evidence" value="ECO:0007669"/>
    <property type="project" value="InterPro"/>
</dbReference>
<dbReference type="EC" id="1.8.4.12" evidence="6"/>
<evidence type="ECO:0000313" key="8">
    <source>
        <dbReference type="EnsemblMetazoa" id="XP_030828328"/>
    </source>
</evidence>
<dbReference type="InterPro" id="IPR011057">
    <property type="entry name" value="Mss4-like_sf"/>
</dbReference>
<protein>
    <recommendedName>
        <fullName evidence="6">Peptide-methionine (R)-S-oxide reductase</fullName>
        <ecNumber evidence="6">1.8.4.12</ecNumber>
    </recommendedName>
</protein>
<keyword evidence="3 6" id="KW-0862">Zinc</keyword>
<dbReference type="InParanoid" id="A0A7M7MYA2"/>
<dbReference type="GO" id="GO:0033743">
    <property type="term" value="F:peptide-methionine (R)-S-oxide reductase activity"/>
    <property type="evidence" value="ECO:0000318"/>
    <property type="project" value="GO_Central"/>
</dbReference>
<evidence type="ECO:0000259" key="7">
    <source>
        <dbReference type="PROSITE" id="PS51790"/>
    </source>
</evidence>
<dbReference type="GO" id="GO:0030091">
    <property type="term" value="P:protein repair"/>
    <property type="evidence" value="ECO:0007669"/>
    <property type="project" value="InterPro"/>
</dbReference>
<keyword evidence="2 6" id="KW-0479">Metal-binding</keyword>
<keyword evidence="9" id="KW-1185">Reference proteome</keyword>
<dbReference type="SUPFAM" id="SSF51316">
    <property type="entry name" value="Mss4-like"/>
    <property type="match status" value="1"/>
</dbReference>
<dbReference type="PANTHER" id="PTHR10173:SF52">
    <property type="entry name" value="METHIONINE-R-SULFOXIDE REDUCTASE B1"/>
    <property type="match status" value="1"/>
</dbReference>
<dbReference type="GO" id="GO:0046872">
    <property type="term" value="F:metal ion binding"/>
    <property type="evidence" value="ECO:0007669"/>
    <property type="project" value="UniProtKB-KW"/>
</dbReference>
<organism evidence="8 9">
    <name type="scientific">Strongylocentrotus purpuratus</name>
    <name type="common">Purple sea urchin</name>
    <dbReference type="NCBI Taxonomy" id="7668"/>
    <lineage>
        <taxon>Eukaryota</taxon>
        <taxon>Metazoa</taxon>
        <taxon>Echinodermata</taxon>
        <taxon>Eleutherozoa</taxon>
        <taxon>Echinozoa</taxon>
        <taxon>Echinoidea</taxon>
        <taxon>Euechinoidea</taxon>
        <taxon>Echinacea</taxon>
        <taxon>Camarodonta</taxon>
        <taxon>Echinidea</taxon>
        <taxon>Strongylocentrotidae</taxon>
        <taxon>Strongylocentrotus</taxon>
    </lineage>
</organism>
<dbReference type="InterPro" id="IPR002579">
    <property type="entry name" value="Met_Sox_Rdtase_MsrB_dom"/>
</dbReference>
<dbReference type="AlphaFoldDB" id="A0A7M7MYA2"/>
<dbReference type="InterPro" id="IPR028427">
    <property type="entry name" value="Met_Sox_Rdtase_MsrB"/>
</dbReference>
<reference evidence="9" key="1">
    <citation type="submission" date="2015-02" db="EMBL/GenBank/DDBJ databases">
        <title>Genome sequencing for Strongylocentrotus purpuratus.</title>
        <authorList>
            <person name="Murali S."/>
            <person name="Liu Y."/>
            <person name="Vee V."/>
            <person name="English A."/>
            <person name="Wang M."/>
            <person name="Skinner E."/>
            <person name="Han Y."/>
            <person name="Muzny D.M."/>
            <person name="Worley K.C."/>
            <person name="Gibbs R.A."/>
        </authorList>
    </citation>
    <scope>NUCLEOTIDE SEQUENCE</scope>
</reference>
<evidence type="ECO:0000313" key="9">
    <source>
        <dbReference type="Proteomes" id="UP000007110"/>
    </source>
</evidence>
<dbReference type="FunFam" id="2.170.150.20:FF:000001">
    <property type="entry name" value="Peptide methionine sulfoxide reductase MsrB"/>
    <property type="match status" value="1"/>
</dbReference>
<dbReference type="CTD" id="253827"/>
<evidence type="ECO:0000256" key="5">
    <source>
        <dbReference type="ARBA" id="ARBA00048488"/>
    </source>
</evidence>
<dbReference type="RefSeq" id="XP_030828328.1">
    <property type="nucleotide sequence ID" value="XM_030972468.1"/>
</dbReference>
<reference evidence="8" key="2">
    <citation type="submission" date="2021-01" db="UniProtKB">
        <authorList>
            <consortium name="EnsemblMetazoa"/>
        </authorList>
    </citation>
    <scope>IDENTIFICATION</scope>
</reference>
<dbReference type="Gene3D" id="2.170.150.20">
    <property type="entry name" value="Peptide methionine sulfoxide reductase"/>
    <property type="match status" value="1"/>
</dbReference>
<dbReference type="EnsemblMetazoa" id="XM_030972468">
    <property type="protein sequence ID" value="XP_030828328"/>
    <property type="gene ID" value="LOC105446639"/>
</dbReference>
<dbReference type="Pfam" id="PF01641">
    <property type="entry name" value="SelR"/>
    <property type="match status" value="1"/>
</dbReference>
<sequence length="197" mass="21798">MASRFGLQFSRHALLSKACKVQTARRTISPSVGKKLESFSTSSSTGHRLLLQRNRDRSTEPENYEVKVDKEELKQKLTPLQYSCTQEKGTERAFAGEYTDLKDDGNFYCVVCDNILFKSGDKFDSGSGWPSFSDMAGQGTVKSKEDYSHGMLRTEVVCAKCGAHLGHVFNDGPKTTGLRYCINSACLNFKGEAKPGL</sequence>
<proteinExistence type="inferred from homology"/>
<comment type="similarity">
    <text evidence="1 6">Belongs to the MsrB Met sulfoxide reductase family.</text>
</comment>
<feature type="domain" description="MsrB" evidence="7">
    <location>
        <begin position="70"/>
        <end position="192"/>
    </location>
</feature>
<dbReference type="NCBIfam" id="TIGR00357">
    <property type="entry name" value="peptide-methionine (R)-S-oxide reductase MsrB"/>
    <property type="match status" value="1"/>
</dbReference>
<comment type="catalytic activity">
    <reaction evidence="5 6">
        <text>L-methionyl-[protein] + [thioredoxin]-disulfide + H2O = L-methionyl-(R)-S-oxide-[protein] + [thioredoxin]-dithiol</text>
        <dbReference type="Rhea" id="RHEA:24164"/>
        <dbReference type="Rhea" id="RHEA-COMP:10698"/>
        <dbReference type="Rhea" id="RHEA-COMP:10700"/>
        <dbReference type="Rhea" id="RHEA-COMP:12313"/>
        <dbReference type="Rhea" id="RHEA-COMP:12314"/>
        <dbReference type="ChEBI" id="CHEBI:15377"/>
        <dbReference type="ChEBI" id="CHEBI:16044"/>
        <dbReference type="ChEBI" id="CHEBI:29950"/>
        <dbReference type="ChEBI" id="CHEBI:45764"/>
        <dbReference type="ChEBI" id="CHEBI:50058"/>
        <dbReference type="EC" id="1.8.4.12"/>
    </reaction>
</comment>
<name>A0A7M7MYA2_STRPU</name>
<evidence type="ECO:0000256" key="4">
    <source>
        <dbReference type="ARBA" id="ARBA00023002"/>
    </source>
</evidence>
<dbReference type="PANTHER" id="PTHR10173">
    <property type="entry name" value="METHIONINE SULFOXIDE REDUCTASE"/>
    <property type="match status" value="1"/>
</dbReference>
<evidence type="ECO:0000256" key="6">
    <source>
        <dbReference type="RuleBase" id="RU365044"/>
    </source>
</evidence>
<dbReference type="Proteomes" id="UP000007110">
    <property type="component" value="Unassembled WGS sequence"/>
</dbReference>
<dbReference type="OrthoDB" id="44061at2759"/>
<dbReference type="GO" id="GO:0005737">
    <property type="term" value="C:cytoplasm"/>
    <property type="evidence" value="ECO:0000318"/>
    <property type="project" value="GO_Central"/>
</dbReference>
<accession>A0A7M7MYA2</accession>
<comment type="cofactor">
    <cofactor evidence="6">
        <name>Zn(2+)</name>
        <dbReference type="ChEBI" id="CHEBI:29105"/>
    </cofactor>
    <text evidence="6">Binds 1 zinc ion per subunit.</text>
</comment>
<evidence type="ECO:0000256" key="2">
    <source>
        <dbReference type="ARBA" id="ARBA00022723"/>
    </source>
</evidence>
<evidence type="ECO:0000256" key="1">
    <source>
        <dbReference type="ARBA" id="ARBA00007174"/>
    </source>
</evidence>
<dbReference type="PROSITE" id="PS51790">
    <property type="entry name" value="MSRB"/>
    <property type="match status" value="1"/>
</dbReference>
<keyword evidence="4 6" id="KW-0560">Oxidoreductase</keyword>
<comment type="function">
    <text evidence="6">Methionine-sulfoxide reductase that specifically reduces methionine (R)-sulfoxide back to methionine. While in many cases methionine oxidation is the result of random oxidation following oxidative stress, methionine oxidation is also a post-translational modification that takes place on specific residues.</text>
</comment>